<dbReference type="Pfam" id="PF01926">
    <property type="entry name" value="MMR_HSR1"/>
    <property type="match status" value="1"/>
</dbReference>
<dbReference type="InterPro" id="IPR050410">
    <property type="entry name" value="CCR4/nocturin_mRNA_transcr"/>
</dbReference>
<dbReference type="PANTHER" id="PTHR12121">
    <property type="entry name" value="CARBON CATABOLITE REPRESSOR PROTEIN 4"/>
    <property type="match status" value="1"/>
</dbReference>
<dbReference type="Gene3D" id="3.40.50.300">
    <property type="entry name" value="P-loop containing nucleotide triphosphate hydrolases"/>
    <property type="match status" value="1"/>
</dbReference>
<dbReference type="Proteomes" id="UP000663828">
    <property type="component" value="Unassembled WGS sequence"/>
</dbReference>
<reference evidence="2" key="1">
    <citation type="submission" date="2021-02" db="EMBL/GenBank/DDBJ databases">
        <authorList>
            <person name="Nowell W R."/>
        </authorList>
    </citation>
    <scope>NUCLEOTIDE SEQUENCE</scope>
</reference>
<feature type="non-terminal residue" evidence="2">
    <location>
        <position position="1"/>
    </location>
</feature>
<dbReference type="InterPro" id="IPR006073">
    <property type="entry name" value="GTP-bd"/>
</dbReference>
<dbReference type="InterPro" id="IPR036691">
    <property type="entry name" value="Endo/exonu/phosph_ase_sf"/>
</dbReference>
<organism evidence="2 3">
    <name type="scientific">Adineta ricciae</name>
    <name type="common">Rotifer</name>
    <dbReference type="NCBI Taxonomy" id="249248"/>
    <lineage>
        <taxon>Eukaryota</taxon>
        <taxon>Metazoa</taxon>
        <taxon>Spiralia</taxon>
        <taxon>Gnathifera</taxon>
        <taxon>Rotifera</taxon>
        <taxon>Eurotatoria</taxon>
        <taxon>Bdelloidea</taxon>
        <taxon>Adinetida</taxon>
        <taxon>Adinetidae</taxon>
        <taxon>Adineta</taxon>
    </lineage>
</organism>
<dbReference type="Gene3D" id="3.30.40.10">
    <property type="entry name" value="Zinc/RING finger domain, C3HC4 (zinc finger)"/>
    <property type="match status" value="1"/>
</dbReference>
<dbReference type="PANTHER" id="PTHR12121:SF36">
    <property type="entry name" value="ENDONUCLEASE_EXONUCLEASE_PHOSPHATASE DOMAIN-CONTAINING PROTEIN"/>
    <property type="match status" value="1"/>
</dbReference>
<evidence type="ECO:0000259" key="1">
    <source>
        <dbReference type="Pfam" id="PF01926"/>
    </source>
</evidence>
<gene>
    <name evidence="2" type="ORF">XAT740_LOCUS56323</name>
</gene>
<accession>A0A816F5Q6</accession>
<evidence type="ECO:0000313" key="3">
    <source>
        <dbReference type="Proteomes" id="UP000663828"/>
    </source>
</evidence>
<dbReference type="InterPro" id="IPR027417">
    <property type="entry name" value="P-loop_NTPase"/>
</dbReference>
<dbReference type="Gene3D" id="3.60.10.10">
    <property type="entry name" value="Endonuclease/exonuclease/phosphatase"/>
    <property type="match status" value="1"/>
</dbReference>
<dbReference type="InterPro" id="IPR013083">
    <property type="entry name" value="Znf_RING/FYVE/PHD"/>
</dbReference>
<evidence type="ECO:0000313" key="2">
    <source>
        <dbReference type="EMBL" id="CAF1658197.1"/>
    </source>
</evidence>
<dbReference type="CDD" id="cd09083">
    <property type="entry name" value="EEP-1"/>
    <property type="match status" value="1"/>
</dbReference>
<feature type="domain" description="G" evidence="1">
    <location>
        <begin position="370"/>
        <end position="485"/>
    </location>
</feature>
<dbReference type="CDD" id="cd00882">
    <property type="entry name" value="Ras_like_GTPase"/>
    <property type="match status" value="1"/>
</dbReference>
<dbReference type="GO" id="GO:0005525">
    <property type="term" value="F:GTP binding"/>
    <property type="evidence" value="ECO:0007669"/>
    <property type="project" value="InterPro"/>
</dbReference>
<sequence length="637" mass="72504">DLQTALPTYRHYGVGRDDGKTKGEYSAIFYRADRFDLLKSGTFWLSETPTVVGSKGWDTSITRICSWTQVRDKRTQQTFYHFNTHYDHRGTNARLQSSHLILNQIKTIAGATAPVILTGDLNATPNSDPYRAIIADTIFKDAYTASELPHCGPSGTFSTFNVSNKKVMHRCNCGSSYSNQTELDRHKTSCSNISYFCSLCHEEIPTKDMSEHLVHCGTKTEKCPNCQKFIQRSIYNYHLENNCIISDEDDLEMMSNTGNDKEETVPCEFCRKQIKFCDYNNHTTNCNRRRDGFDIHRLIRDCTTESTTSATSQSASSVLVNTPSQNDTTRERKNITSVVRLTTSTVRDSLSKDYYPIEVDHVVENFQFNIILIGSPRVGKSQLINALCGEENIAETSPGLNSCTKEIKCYTLKDSQLAPDGQSFQINFYDTPGIESWIEQNGEETMKKLIEEKNPICVIYCAAPGTFADLNQLHSILKMCKDKQIFCALVCTNMWSNPGRKVVIDDFKKQLAFFGEENVKSFDQGGNRQPHHVTLFGHGALCTMVNSVEYYDPDLSAERKPLQGVDELIHCIMEALDEEKLVGWCTAVLYRRSFWEKVLHKTNGFFSRHFSDMRNFFDPNSRTSIQSMIRNLFQGRR</sequence>
<keyword evidence="3" id="KW-1185">Reference proteome</keyword>
<dbReference type="AlphaFoldDB" id="A0A816F5Q6"/>
<dbReference type="EMBL" id="CAJNOR010010984">
    <property type="protein sequence ID" value="CAF1658197.1"/>
    <property type="molecule type" value="Genomic_DNA"/>
</dbReference>
<name>A0A816F5Q6_ADIRI</name>
<dbReference type="SUPFAM" id="SSF52540">
    <property type="entry name" value="P-loop containing nucleoside triphosphate hydrolases"/>
    <property type="match status" value="1"/>
</dbReference>
<dbReference type="GO" id="GO:0000175">
    <property type="term" value="F:3'-5'-RNA exonuclease activity"/>
    <property type="evidence" value="ECO:0007669"/>
    <property type="project" value="TreeGrafter"/>
</dbReference>
<proteinExistence type="predicted"/>
<protein>
    <recommendedName>
        <fullName evidence="1">G domain-containing protein</fullName>
    </recommendedName>
</protein>
<dbReference type="SUPFAM" id="SSF56219">
    <property type="entry name" value="DNase I-like"/>
    <property type="match status" value="1"/>
</dbReference>
<comment type="caution">
    <text evidence="2">The sequence shown here is derived from an EMBL/GenBank/DDBJ whole genome shotgun (WGS) entry which is preliminary data.</text>
</comment>